<dbReference type="GO" id="GO:0004674">
    <property type="term" value="F:protein serine/threonine kinase activity"/>
    <property type="evidence" value="ECO:0007669"/>
    <property type="project" value="TreeGrafter"/>
</dbReference>
<proteinExistence type="predicted"/>
<dbReference type="AlphaFoldDB" id="A0A6J6EEY9"/>
<keyword evidence="2" id="KW-0418">Kinase</keyword>
<dbReference type="InterPro" id="IPR017508">
    <property type="entry name" value="HipA_N1"/>
</dbReference>
<reference evidence="5" key="1">
    <citation type="submission" date="2020-05" db="EMBL/GenBank/DDBJ databases">
        <authorList>
            <person name="Chiriac C."/>
            <person name="Salcher M."/>
            <person name="Ghai R."/>
            <person name="Kavagutti S V."/>
        </authorList>
    </citation>
    <scope>NUCLEOTIDE SEQUENCE</scope>
</reference>
<dbReference type="InterPro" id="IPR052028">
    <property type="entry name" value="HipA_Ser/Thr_kinase"/>
</dbReference>
<accession>A0A6J6EEY9</accession>
<evidence type="ECO:0000259" key="3">
    <source>
        <dbReference type="Pfam" id="PF07804"/>
    </source>
</evidence>
<dbReference type="Pfam" id="PF13657">
    <property type="entry name" value="Couple_hipA"/>
    <property type="match status" value="1"/>
</dbReference>
<organism evidence="5">
    <name type="scientific">freshwater metagenome</name>
    <dbReference type="NCBI Taxonomy" id="449393"/>
    <lineage>
        <taxon>unclassified sequences</taxon>
        <taxon>metagenomes</taxon>
        <taxon>ecological metagenomes</taxon>
    </lineage>
</organism>
<evidence type="ECO:0000259" key="4">
    <source>
        <dbReference type="Pfam" id="PF13657"/>
    </source>
</evidence>
<evidence type="ECO:0000313" key="5">
    <source>
        <dbReference type="EMBL" id="CAB4575101.1"/>
    </source>
</evidence>
<dbReference type="GO" id="GO:0005829">
    <property type="term" value="C:cytosol"/>
    <property type="evidence" value="ECO:0007669"/>
    <property type="project" value="TreeGrafter"/>
</dbReference>
<name>A0A6J6EEY9_9ZZZZ</name>
<gene>
    <name evidence="5" type="ORF">UFOPK1493_02653</name>
</gene>
<protein>
    <submittedName>
        <fullName evidence="5">Unannotated protein</fullName>
    </submittedName>
</protein>
<dbReference type="PANTHER" id="PTHR37419">
    <property type="entry name" value="SERINE/THREONINE-PROTEIN KINASE TOXIN HIPA"/>
    <property type="match status" value="1"/>
</dbReference>
<feature type="domain" description="HipA N-terminal subdomain 1" evidence="4">
    <location>
        <begin position="22"/>
        <end position="91"/>
    </location>
</feature>
<feature type="domain" description="HipA-like C-terminal" evidence="3">
    <location>
        <begin position="169"/>
        <end position="373"/>
    </location>
</feature>
<evidence type="ECO:0000256" key="2">
    <source>
        <dbReference type="ARBA" id="ARBA00022777"/>
    </source>
</evidence>
<dbReference type="Pfam" id="PF07804">
    <property type="entry name" value="HipA_C"/>
    <property type="match status" value="1"/>
</dbReference>
<dbReference type="EMBL" id="CAEZSR010000116">
    <property type="protein sequence ID" value="CAB4575101.1"/>
    <property type="molecule type" value="Genomic_DNA"/>
</dbReference>
<sequence>MTQLDVHLWWQGTTVRVGTAHGTVRRGVLITRFLYDGSWLARPDAWSISPDLPLAAGQATTNGLPGAFADSVPDRWGRNLIDRHHGIRRRATRDTPRTLTELDYLTGVSDLTRQGALRFTEPDSTVHLQPGGEVPKLVSLPSLLHAARQAAIDDDEDAVKHLLDAGTASLGGTRPKASVAVGDRPLIAKFPHPSDTWNVMAWETTALDLASQCGINTPTHRLVHLGEHAVLLVGRFDRLGGDRVPYISATTLVGSRDGDDADYLDVAEAITDHGSRVRHDLHELFRRIAFSLTVHNVDDHLRNHGFLRRGSGWELAPVFDVNPHPEPGARRITSVAGATRRDDARAALIESAEWFDLTRDQGAAVVASVWAAARSWREVAAWHGVSSAELTRFAAVLDDPSR</sequence>
<evidence type="ECO:0000256" key="1">
    <source>
        <dbReference type="ARBA" id="ARBA00022679"/>
    </source>
</evidence>
<dbReference type="PANTHER" id="PTHR37419:SF8">
    <property type="entry name" value="TOXIN YJJJ"/>
    <property type="match status" value="1"/>
</dbReference>
<keyword evidence="1" id="KW-0808">Transferase</keyword>
<dbReference type="InterPro" id="IPR012893">
    <property type="entry name" value="HipA-like_C"/>
</dbReference>